<dbReference type="InterPro" id="IPR051083">
    <property type="entry name" value="GrpII_Intron_Splice-Mob/Def"/>
</dbReference>
<sequence length="697" mass="82655">MTQFELFLTKENFELAYQRLKTASRNLYKSIYYEDLKIFGLFLSENIDTLINQIKQNIYTPSRCYKIFIPKKDNLVRPLSMLTFVDLLVYQSLINIIADVSYDIIAPYYNNIIFGNVVNTSSTRDNDNRFFYKPWKKKWKKFNEVSKQYYEDGYKYLSEFDIASFFDTIDHNILCELLSNNYKIENDLHDMLSKCLEAWTADSTQRSFKSKHGIPQGPLSSPFIADLYLFYLDMEIRKIRKLDFKYIRYVDDIRIFAKDSLTAQKLIAALDLISRDLGLIPQGSKILVKKITNIEKELKLLNSKFSEIIKEYEEENENKPKGTIKAKTHRRLKKRLIDCFNKSSNEHYLDKSVIGFSLYKLNKDEEIKNLLIDNYPLIITQFEGVLFYLKKHFSTTKEVKKMVEGIINDENILFHHLIALTFKYFPGFKFDEKVYNRYAFGTHRHWLVNYYMVGWLHANGKKELILADNNEHNYFIQRELNNYKYLSTSDISFRRITSLKLLENKNELIALQGLNFLFNNLSFLTGFKHSNEQNDYIKYIFTNQPSDIINHFLKNNWNITNPETFFNKIIWVDDSIYEEVMSSFLIFVKSINNDPSKALLNLNAFNNLIFDKICVRQKIKKPSSEFGVNLNSNIIENILPICNRYWTEINEKRNQKTEAHPYDKLGNIRIKVNYKELIELVEKEKKAIDELCNYINI</sequence>
<protein>
    <recommendedName>
        <fullName evidence="3">Reverse transcriptase domain-containing protein</fullName>
    </recommendedName>
</protein>
<dbReference type="SUPFAM" id="SSF56672">
    <property type="entry name" value="DNA/RNA polymerases"/>
    <property type="match status" value="1"/>
</dbReference>
<dbReference type="Pfam" id="PF00078">
    <property type="entry name" value="RVT_1"/>
    <property type="match status" value="1"/>
</dbReference>
<evidence type="ECO:0000256" key="2">
    <source>
        <dbReference type="SAM" id="Coils"/>
    </source>
</evidence>
<reference evidence="4 5" key="1">
    <citation type="submission" date="2023-07" db="EMBL/GenBank/DDBJ databases">
        <title>Sorghum-associated microbial communities from plants grown in Nebraska, USA.</title>
        <authorList>
            <person name="Schachtman D."/>
        </authorList>
    </citation>
    <scope>NUCLEOTIDE SEQUENCE [LARGE SCALE GENOMIC DNA]</scope>
    <source>
        <strain evidence="4 5">3262</strain>
    </source>
</reference>
<dbReference type="EMBL" id="JAVDUU010000005">
    <property type="protein sequence ID" value="MDR6945023.1"/>
    <property type="molecule type" value="Genomic_DNA"/>
</dbReference>
<keyword evidence="2" id="KW-0175">Coiled coil</keyword>
<gene>
    <name evidence="4" type="ORF">J2W55_004891</name>
</gene>
<keyword evidence="5" id="KW-1185">Reference proteome</keyword>
<organism evidence="4 5">
    <name type="scientific">Mucilaginibacter pocheonensis</name>
    <dbReference type="NCBI Taxonomy" id="398050"/>
    <lineage>
        <taxon>Bacteria</taxon>
        <taxon>Pseudomonadati</taxon>
        <taxon>Bacteroidota</taxon>
        <taxon>Sphingobacteriia</taxon>
        <taxon>Sphingobacteriales</taxon>
        <taxon>Sphingobacteriaceae</taxon>
        <taxon>Mucilaginibacter</taxon>
    </lineage>
</organism>
<evidence type="ECO:0000313" key="5">
    <source>
        <dbReference type="Proteomes" id="UP001247620"/>
    </source>
</evidence>
<comment type="similarity">
    <text evidence="1">Belongs to the bacterial reverse transcriptase family.</text>
</comment>
<dbReference type="PANTHER" id="PTHR34047">
    <property type="entry name" value="NUCLEAR INTRON MATURASE 1, MITOCHONDRIAL-RELATED"/>
    <property type="match status" value="1"/>
</dbReference>
<dbReference type="InterPro" id="IPR043502">
    <property type="entry name" value="DNA/RNA_pol_sf"/>
</dbReference>
<dbReference type="Proteomes" id="UP001247620">
    <property type="component" value="Unassembled WGS sequence"/>
</dbReference>
<evidence type="ECO:0000259" key="3">
    <source>
        <dbReference type="PROSITE" id="PS50878"/>
    </source>
</evidence>
<feature type="coiled-coil region" evidence="2">
    <location>
        <begin position="291"/>
        <end position="318"/>
    </location>
</feature>
<comment type="caution">
    <text evidence="4">The sequence shown here is derived from an EMBL/GenBank/DDBJ whole genome shotgun (WGS) entry which is preliminary data.</text>
</comment>
<dbReference type="CDD" id="cd01646">
    <property type="entry name" value="RT_Bac_retron_I"/>
    <property type="match status" value="1"/>
</dbReference>
<evidence type="ECO:0000256" key="1">
    <source>
        <dbReference type="ARBA" id="ARBA00034120"/>
    </source>
</evidence>
<feature type="domain" description="Reverse transcriptase" evidence="3">
    <location>
        <begin position="50"/>
        <end position="305"/>
    </location>
</feature>
<dbReference type="PROSITE" id="PS50878">
    <property type="entry name" value="RT_POL"/>
    <property type="match status" value="1"/>
</dbReference>
<dbReference type="RefSeq" id="WP_310102265.1">
    <property type="nucleotide sequence ID" value="NZ_JAVDUU010000005.1"/>
</dbReference>
<dbReference type="InterPro" id="IPR000477">
    <property type="entry name" value="RT_dom"/>
</dbReference>
<dbReference type="PANTHER" id="PTHR34047:SF8">
    <property type="entry name" value="PROTEIN YKFC"/>
    <property type="match status" value="1"/>
</dbReference>
<proteinExistence type="inferred from homology"/>
<evidence type="ECO:0000313" key="4">
    <source>
        <dbReference type="EMBL" id="MDR6945023.1"/>
    </source>
</evidence>
<name>A0ABU1TI40_9SPHI</name>
<accession>A0ABU1TI40</accession>